<dbReference type="EMBL" id="BPQV01000016">
    <property type="protein sequence ID" value="GJE29537.1"/>
    <property type="molecule type" value="Genomic_DNA"/>
</dbReference>
<evidence type="ECO:0000313" key="2">
    <source>
        <dbReference type="EMBL" id="GJE29537.1"/>
    </source>
</evidence>
<feature type="region of interest" description="Disordered" evidence="1">
    <location>
        <begin position="201"/>
        <end position="220"/>
    </location>
</feature>
<gene>
    <name evidence="2" type="ORF">LKMONMHP_4419</name>
</gene>
<reference evidence="2" key="1">
    <citation type="journal article" date="2021" name="Front. Microbiol.">
        <title>Comprehensive Comparative Genomics and Phenotyping of Methylobacterium Species.</title>
        <authorList>
            <person name="Alessa O."/>
            <person name="Ogura Y."/>
            <person name="Fujitani Y."/>
            <person name="Takami H."/>
            <person name="Hayashi T."/>
            <person name="Sahin N."/>
            <person name="Tani A."/>
        </authorList>
    </citation>
    <scope>NUCLEOTIDE SEQUENCE</scope>
    <source>
        <strain evidence="2">NBRC 15689</strain>
    </source>
</reference>
<name>A0ABQ4TGP7_METOR</name>
<organism evidence="2 3">
    <name type="scientific">Methylobacterium organophilum</name>
    <dbReference type="NCBI Taxonomy" id="410"/>
    <lineage>
        <taxon>Bacteria</taxon>
        <taxon>Pseudomonadati</taxon>
        <taxon>Pseudomonadota</taxon>
        <taxon>Alphaproteobacteria</taxon>
        <taxon>Hyphomicrobiales</taxon>
        <taxon>Methylobacteriaceae</taxon>
        <taxon>Methylobacterium</taxon>
    </lineage>
</organism>
<comment type="caution">
    <text evidence="2">The sequence shown here is derived from an EMBL/GenBank/DDBJ whole genome shotgun (WGS) entry which is preliminary data.</text>
</comment>
<evidence type="ECO:0000313" key="3">
    <source>
        <dbReference type="Proteomes" id="UP001055156"/>
    </source>
</evidence>
<protein>
    <submittedName>
        <fullName evidence="2">Uncharacterized protein</fullName>
    </submittedName>
</protein>
<feature type="compositionally biased region" description="Basic residues" evidence="1">
    <location>
        <begin position="210"/>
        <end position="220"/>
    </location>
</feature>
<evidence type="ECO:0000256" key="1">
    <source>
        <dbReference type="SAM" id="MobiDB-lite"/>
    </source>
</evidence>
<sequence>MVKRQRAGDALLGAARIRAEEQGAPSGIADRFEARAREALPPQRPRTVGGELLPDEDFATQTLPALLDTLANPDAVAADASRDRLDLAHEAGSLEVALDTADAIQAADSLERMLAHQLGTAHVAAMKAAMVMRHLLDHAGRCTGSERQATCAEANRMAGTFARLTGSFQAGMQTLQRVRSGGRQTVVVQYNTVGEGGQAVIGGTVGGGGKGRRGRGGQDG</sequence>
<reference evidence="2" key="2">
    <citation type="submission" date="2021-08" db="EMBL/GenBank/DDBJ databases">
        <authorList>
            <person name="Tani A."/>
            <person name="Ola A."/>
            <person name="Ogura Y."/>
            <person name="Katsura K."/>
            <person name="Hayashi T."/>
        </authorList>
    </citation>
    <scope>NUCLEOTIDE SEQUENCE</scope>
    <source>
        <strain evidence="2">NBRC 15689</strain>
    </source>
</reference>
<keyword evidence="3" id="KW-1185">Reference proteome</keyword>
<dbReference type="Proteomes" id="UP001055156">
    <property type="component" value="Unassembled WGS sequence"/>
</dbReference>
<accession>A0ABQ4TGP7</accession>
<proteinExistence type="predicted"/>
<dbReference type="RefSeq" id="WP_238314195.1">
    <property type="nucleotide sequence ID" value="NZ_BPQV01000016.1"/>
</dbReference>